<evidence type="ECO:0000256" key="1">
    <source>
        <dbReference type="SAM" id="MobiDB-lite"/>
    </source>
</evidence>
<dbReference type="Proteomes" id="UP000299290">
    <property type="component" value="Unassembled WGS sequence"/>
</dbReference>
<feature type="region of interest" description="Disordered" evidence="1">
    <location>
        <begin position="40"/>
        <end position="95"/>
    </location>
</feature>
<dbReference type="AlphaFoldDB" id="A0A4D4KE80"/>
<sequence length="95" mass="9522">MLLQPGGHPRGAVEPERAAAGQHDGIDALDQIARIEGIGLPGTGTTAAHIDRGDRTALGGQHHGRPGQPTAAGPLGMAHPQSTDIREAVGRTGGG</sequence>
<proteinExistence type="predicted"/>
<evidence type="ECO:0000313" key="2">
    <source>
        <dbReference type="EMBL" id="GDY44888.1"/>
    </source>
</evidence>
<keyword evidence="3" id="KW-1185">Reference proteome</keyword>
<organism evidence="2 3">
    <name type="scientific">Streptomyces antimycoticus</name>
    <dbReference type="NCBI Taxonomy" id="68175"/>
    <lineage>
        <taxon>Bacteria</taxon>
        <taxon>Bacillati</taxon>
        <taxon>Actinomycetota</taxon>
        <taxon>Actinomycetes</taxon>
        <taxon>Kitasatosporales</taxon>
        <taxon>Streptomycetaceae</taxon>
        <taxon>Streptomyces</taxon>
        <taxon>Streptomyces violaceusniger group</taxon>
    </lineage>
</organism>
<accession>A0A4D4KE80</accession>
<reference evidence="2 3" key="1">
    <citation type="journal article" date="2020" name="Int. J. Syst. Evol. Microbiol.">
        <title>Reclassification of Streptomyces castelarensis and Streptomyces sporoclivatus as later heterotypic synonyms of Streptomyces antimycoticus.</title>
        <authorList>
            <person name="Komaki H."/>
            <person name="Tamura T."/>
        </authorList>
    </citation>
    <scope>NUCLEOTIDE SEQUENCE [LARGE SCALE GENOMIC DNA]</scope>
    <source>
        <strain evidence="2 3">NBRC 12839</strain>
    </source>
</reference>
<feature type="region of interest" description="Disordered" evidence="1">
    <location>
        <begin position="1"/>
        <end position="24"/>
    </location>
</feature>
<name>A0A4D4KE80_9ACTN</name>
<gene>
    <name evidence="2" type="ORF">SANT12839_057700</name>
</gene>
<protein>
    <submittedName>
        <fullName evidence="2">Uncharacterized protein</fullName>
    </submittedName>
</protein>
<evidence type="ECO:0000313" key="3">
    <source>
        <dbReference type="Proteomes" id="UP000299290"/>
    </source>
</evidence>
<comment type="caution">
    <text evidence="2">The sequence shown here is derived from an EMBL/GenBank/DDBJ whole genome shotgun (WGS) entry which is preliminary data.</text>
</comment>
<dbReference type="EMBL" id="BJHV01000001">
    <property type="protein sequence ID" value="GDY44888.1"/>
    <property type="molecule type" value="Genomic_DNA"/>
</dbReference>